<gene>
    <name evidence="2" type="ORF">DET56_107250</name>
</gene>
<organism evidence="2 3">
    <name type="scientific">Paenibacillus pabuli</name>
    <dbReference type="NCBI Taxonomy" id="1472"/>
    <lineage>
        <taxon>Bacteria</taxon>
        <taxon>Bacillati</taxon>
        <taxon>Bacillota</taxon>
        <taxon>Bacilli</taxon>
        <taxon>Bacillales</taxon>
        <taxon>Paenibacillaceae</taxon>
        <taxon>Paenibacillus</taxon>
    </lineage>
</organism>
<comment type="caution">
    <text evidence="2">The sequence shown here is derived from an EMBL/GenBank/DDBJ whole genome shotgun (WGS) entry which is preliminary data.</text>
</comment>
<name>A0A855Y707_9BACL</name>
<keyword evidence="1" id="KW-0472">Membrane</keyword>
<reference evidence="2 3" key="1">
    <citation type="submission" date="2018-05" db="EMBL/GenBank/DDBJ databases">
        <title>Freshwater and sediment microbial communities from various areas in North America, analyzing microbe dynamics in response to fracking.</title>
        <authorList>
            <person name="Lamendella R."/>
        </authorList>
    </citation>
    <scope>NUCLEOTIDE SEQUENCE [LARGE SCALE GENOMIC DNA]</scope>
    <source>
        <strain evidence="2 3">DB-3</strain>
    </source>
</reference>
<evidence type="ECO:0008006" key="4">
    <source>
        <dbReference type="Google" id="ProtNLM"/>
    </source>
</evidence>
<evidence type="ECO:0000313" key="3">
    <source>
        <dbReference type="Proteomes" id="UP000247078"/>
    </source>
</evidence>
<sequence>MVVVEEIEEVIPISNPGDHFTEQNLTHIKKLFYEKVGLEANSQRNSKNNSTQLYKRRVPKIIYIPIAAILSLTIVTGAAAAMGVIDLSSILQFLSGDRINILRPVNKTSEDQGIRMQTLGAVRDGSTTEIYVALKDLKEDRVNSSLDVYDFHVSGGRSHNAKLVQYDPAEKTAIIRFLVQGKRLSNRMSVQISSFLLGANKEENYDSGINLSELLSKKQQTEYDTLDPLKDSISGWGGESALELSEQEFIHVLRQDQTHIKLPGINWMYISNIGFVDGKLHIQINPNDEMGRYNHGYFFFTDDQGNKQDIPMNSVYYGSYTKGGTRYGGDYEEYIFDISDISQLNRLQLKGDFTSYDQFVTGNWETTFYLKQDSLSKTGKATLSLNEEIRTEIVVSSLGVTLMGKGINQITPENLQMELYLNDGTSILPKSAFLNIDNNLMKWISPQTIPVNEVNYLMLNGQKVLLQDP</sequence>
<evidence type="ECO:0000313" key="2">
    <source>
        <dbReference type="EMBL" id="PWW38848.1"/>
    </source>
</evidence>
<accession>A0A855Y707</accession>
<dbReference type="Proteomes" id="UP000247078">
    <property type="component" value="Unassembled WGS sequence"/>
</dbReference>
<keyword evidence="1" id="KW-0812">Transmembrane</keyword>
<keyword evidence="1" id="KW-1133">Transmembrane helix</keyword>
<dbReference type="EMBL" id="QGTZ01000007">
    <property type="protein sequence ID" value="PWW38848.1"/>
    <property type="molecule type" value="Genomic_DNA"/>
</dbReference>
<dbReference type="AlphaFoldDB" id="A0A855Y707"/>
<proteinExistence type="predicted"/>
<evidence type="ECO:0000256" key="1">
    <source>
        <dbReference type="SAM" id="Phobius"/>
    </source>
</evidence>
<feature type="transmembrane region" description="Helical" evidence="1">
    <location>
        <begin position="61"/>
        <end position="85"/>
    </location>
</feature>
<protein>
    <recommendedName>
        <fullName evidence="4">DUF4179 domain-containing protein</fullName>
    </recommendedName>
</protein>